<sequence>TPNIAVALRILFTLPVSVASGERSFSNLKLLKNDLRPTMSQNRLSGLALISTESPIAKNLDFTELLKDYASIKNQNNSVNINYFNL</sequence>
<keyword evidence="1" id="KW-0732">Signal</keyword>
<dbReference type="PANTHER" id="PTHR46289:SF19">
    <property type="entry name" value="ZINC FINGER MYM-TYPE CONTAINING 1"/>
    <property type="match status" value="1"/>
</dbReference>
<feature type="domain" description="HAT C-terminal dimerisation" evidence="2">
    <location>
        <begin position="2"/>
        <end position="54"/>
    </location>
</feature>
<gene>
    <name evidence="3" type="ORF">G0U57_019226</name>
</gene>
<evidence type="ECO:0000259" key="2">
    <source>
        <dbReference type="Pfam" id="PF05699"/>
    </source>
</evidence>
<reference evidence="3 4" key="1">
    <citation type="journal article" date="2020" name="G3 (Bethesda)">
        <title>Draft Genome of the Common Snapping Turtle, Chelydra serpentina, a Model for Phenotypic Plasticity in Reptiles.</title>
        <authorList>
            <person name="Das D."/>
            <person name="Singh S.K."/>
            <person name="Bierstedt J."/>
            <person name="Erickson A."/>
            <person name="Galli G.L.J."/>
            <person name="Crossley D.A. 2nd"/>
            <person name="Rhen T."/>
        </authorList>
    </citation>
    <scope>NUCLEOTIDE SEQUENCE [LARGE SCALE GENOMIC DNA]</scope>
    <source>
        <strain evidence="3">KW</strain>
    </source>
</reference>
<dbReference type="EMBL" id="JAHGAV010000758">
    <property type="protein sequence ID" value="KAG6923814.1"/>
    <property type="molecule type" value="Genomic_DNA"/>
</dbReference>
<dbReference type="GO" id="GO:0046983">
    <property type="term" value="F:protein dimerization activity"/>
    <property type="evidence" value="ECO:0007669"/>
    <property type="project" value="InterPro"/>
</dbReference>
<evidence type="ECO:0000313" key="4">
    <source>
        <dbReference type="Proteomes" id="UP000765507"/>
    </source>
</evidence>
<accession>A0A8T1S5F7</accession>
<dbReference type="InterPro" id="IPR052958">
    <property type="entry name" value="IFN-induced_PKR_regulator"/>
</dbReference>
<organism evidence="3 4">
    <name type="scientific">Chelydra serpentina</name>
    <name type="common">Snapping turtle</name>
    <name type="synonym">Testudo serpentina</name>
    <dbReference type="NCBI Taxonomy" id="8475"/>
    <lineage>
        <taxon>Eukaryota</taxon>
        <taxon>Metazoa</taxon>
        <taxon>Chordata</taxon>
        <taxon>Craniata</taxon>
        <taxon>Vertebrata</taxon>
        <taxon>Euteleostomi</taxon>
        <taxon>Archelosauria</taxon>
        <taxon>Testudinata</taxon>
        <taxon>Testudines</taxon>
        <taxon>Cryptodira</taxon>
        <taxon>Durocryptodira</taxon>
        <taxon>Americhelydia</taxon>
        <taxon>Chelydroidea</taxon>
        <taxon>Chelydridae</taxon>
        <taxon>Chelydra</taxon>
    </lineage>
</organism>
<keyword evidence="4" id="KW-1185">Reference proteome</keyword>
<dbReference type="OrthoDB" id="10062065at2759"/>
<dbReference type="Proteomes" id="UP000765507">
    <property type="component" value="Unassembled WGS sequence"/>
</dbReference>
<comment type="caution">
    <text evidence="3">The sequence shown here is derived from an EMBL/GenBank/DDBJ whole genome shotgun (WGS) entry which is preliminary data.</text>
</comment>
<name>A0A8T1S5F7_CHESE</name>
<dbReference type="AlphaFoldDB" id="A0A8T1S5F7"/>
<dbReference type="InterPro" id="IPR008906">
    <property type="entry name" value="HATC_C_dom"/>
</dbReference>
<evidence type="ECO:0000313" key="3">
    <source>
        <dbReference type="EMBL" id="KAG6923814.1"/>
    </source>
</evidence>
<dbReference type="Pfam" id="PF05699">
    <property type="entry name" value="Dimer_Tnp_hAT"/>
    <property type="match status" value="1"/>
</dbReference>
<proteinExistence type="predicted"/>
<feature type="non-terminal residue" evidence="3">
    <location>
        <position position="1"/>
    </location>
</feature>
<evidence type="ECO:0000256" key="1">
    <source>
        <dbReference type="SAM" id="SignalP"/>
    </source>
</evidence>
<feature type="signal peptide" evidence="1">
    <location>
        <begin position="1"/>
        <end position="21"/>
    </location>
</feature>
<protein>
    <recommendedName>
        <fullName evidence="2">HAT C-terminal dimerisation domain-containing protein</fullName>
    </recommendedName>
</protein>
<dbReference type="PANTHER" id="PTHR46289">
    <property type="entry name" value="52 KDA REPRESSOR OF THE INHIBITOR OF THE PROTEIN KINASE-LIKE PROTEIN-RELATED"/>
    <property type="match status" value="1"/>
</dbReference>
<feature type="chain" id="PRO_5035884803" description="HAT C-terminal dimerisation domain-containing protein" evidence="1">
    <location>
        <begin position="22"/>
        <end position="86"/>
    </location>
</feature>